<dbReference type="GO" id="GO:0055129">
    <property type="term" value="P:L-proline biosynthetic process"/>
    <property type="evidence" value="ECO:0007669"/>
    <property type="project" value="UniProtKB-UniRule"/>
</dbReference>
<feature type="binding site" evidence="8">
    <location>
        <position position="176"/>
    </location>
    <ligand>
        <name>substrate</name>
    </ligand>
</feature>
<comment type="pathway">
    <text evidence="8">Amino-acid biosynthesis; L-proline biosynthesis; L-glutamate 5-semialdehyde from L-glutamate: step 1/2.</text>
</comment>
<feature type="binding site" evidence="8">
    <location>
        <position position="37"/>
    </location>
    <ligand>
        <name>ATP</name>
        <dbReference type="ChEBI" id="CHEBI:30616"/>
    </ligand>
</feature>
<evidence type="ECO:0000256" key="1">
    <source>
        <dbReference type="ARBA" id="ARBA00022490"/>
    </source>
</evidence>
<proteinExistence type="inferred from homology"/>
<evidence type="ECO:0000256" key="3">
    <source>
        <dbReference type="ARBA" id="ARBA00022650"/>
    </source>
</evidence>
<dbReference type="STRING" id="246787.BcellWH2_02156"/>
<evidence type="ECO:0000256" key="7">
    <source>
        <dbReference type="ARBA" id="ARBA00022840"/>
    </source>
</evidence>
<dbReference type="PIRSF" id="PIRSF000729">
    <property type="entry name" value="GK"/>
    <property type="match status" value="1"/>
</dbReference>
<dbReference type="InterPro" id="IPR001057">
    <property type="entry name" value="Glu/AcGlu_kinase"/>
</dbReference>
<dbReference type="Gene3D" id="3.40.1160.10">
    <property type="entry name" value="Acetylglutamate kinase-like"/>
    <property type="match status" value="2"/>
</dbReference>
<evidence type="ECO:0000313" key="11">
    <source>
        <dbReference type="Proteomes" id="UP000061809"/>
    </source>
</evidence>
<dbReference type="UniPathway" id="UPA00098">
    <property type="reaction ID" value="UER00359"/>
</dbReference>
<dbReference type="EMBL" id="CP012801">
    <property type="protein sequence ID" value="ALJ59397.1"/>
    <property type="molecule type" value="Genomic_DNA"/>
</dbReference>
<dbReference type="PRINTS" id="PR00474">
    <property type="entry name" value="GLU5KINASE"/>
</dbReference>
<accession>A0A0P0GEI8</accession>
<dbReference type="GO" id="GO:0003723">
    <property type="term" value="F:RNA binding"/>
    <property type="evidence" value="ECO:0007669"/>
    <property type="project" value="InterPro"/>
</dbReference>
<dbReference type="InterPro" id="IPR041739">
    <property type="entry name" value="G5K_ProB"/>
</dbReference>
<keyword evidence="7 8" id="KW-0067">ATP-binding</keyword>
<dbReference type="Pfam" id="PF01472">
    <property type="entry name" value="PUA"/>
    <property type="match status" value="1"/>
</dbReference>
<evidence type="ECO:0000313" key="10">
    <source>
        <dbReference type="EMBL" id="ALJ59397.1"/>
    </source>
</evidence>
<dbReference type="Proteomes" id="UP000061809">
    <property type="component" value="Chromosome"/>
</dbReference>
<keyword evidence="3 8" id="KW-0641">Proline biosynthesis</keyword>
<dbReference type="PANTHER" id="PTHR43654">
    <property type="entry name" value="GLUTAMATE 5-KINASE"/>
    <property type="match status" value="1"/>
</dbReference>
<dbReference type="InterPro" id="IPR011529">
    <property type="entry name" value="Glu_5kinase"/>
</dbReference>
<dbReference type="InterPro" id="IPR036393">
    <property type="entry name" value="AceGlu_kinase-like_sf"/>
</dbReference>
<dbReference type="SUPFAM" id="SSF53633">
    <property type="entry name" value="Carbamate kinase-like"/>
    <property type="match status" value="1"/>
</dbReference>
<dbReference type="InterPro" id="IPR019797">
    <property type="entry name" value="Glutamate_5-kinase_CS"/>
</dbReference>
<dbReference type="PATRIC" id="fig|246787.4.peg.2215"/>
<keyword evidence="5 8" id="KW-0547">Nucleotide-binding</keyword>
<dbReference type="EC" id="2.7.2.11" evidence="8"/>
<dbReference type="InterPro" id="IPR036974">
    <property type="entry name" value="PUA_sf"/>
</dbReference>
<dbReference type="CDD" id="cd21157">
    <property type="entry name" value="PUA_G5K"/>
    <property type="match status" value="1"/>
</dbReference>
<evidence type="ECO:0000256" key="5">
    <source>
        <dbReference type="ARBA" id="ARBA00022741"/>
    </source>
</evidence>
<evidence type="ECO:0000256" key="8">
    <source>
        <dbReference type="HAMAP-Rule" id="MF_00456"/>
    </source>
</evidence>
<gene>
    <name evidence="8 10" type="primary">proB</name>
    <name evidence="10" type="ORF">BcellWH2_02156</name>
</gene>
<dbReference type="eggNOG" id="COG0263">
    <property type="taxonomic scope" value="Bacteria"/>
</dbReference>
<feature type="domain" description="PUA" evidence="9">
    <location>
        <begin position="305"/>
        <end position="383"/>
    </location>
</feature>
<keyword evidence="2 8" id="KW-0028">Amino-acid biosynthesis</keyword>
<sequence length="386" mass="42561">MNVIKEKTKNNPFTFLQKPHKNDIQHMEQQFSRIAVKVGSNVLTRRDGTLDVTRMSALVDQIAELHKTGVEVILVSSGAVASGRSEVHSAKKLDSVDQRQLFSAVGQAKLINRYYELFREHGIPVGQVLTMKENFATRRHYLNQKNCMTVMLENGVIPIVNENDTISVSELMFTDNDELSGLIASMMDAQALIILSNIDGIYNGSPADPASEVIREIGQGKDLSSYIQTSKSSFGRGGMLTKTNIARKVADEGITVIIANGKRDNILVDLIQHPESTLCTRFTPSPEPVSSVKKWIAHSEGFAKGELHINYCATELLFSDKAVSILPVGIIDVIGEFEKDDIVRIVDFGGKPIGVGKANCDSTQAREAMGKHGKKPVVHYDYLYIE</sequence>
<comment type="subcellular location">
    <subcellularLocation>
        <location evidence="8">Cytoplasm</location>
    </subcellularLocation>
</comment>
<dbReference type="GO" id="GO:0005829">
    <property type="term" value="C:cytosol"/>
    <property type="evidence" value="ECO:0007669"/>
    <property type="project" value="TreeGrafter"/>
</dbReference>
<dbReference type="InterPro" id="IPR015947">
    <property type="entry name" value="PUA-like_sf"/>
</dbReference>
<dbReference type="GO" id="GO:0004349">
    <property type="term" value="F:glutamate 5-kinase activity"/>
    <property type="evidence" value="ECO:0007669"/>
    <property type="project" value="UniProtKB-UniRule"/>
</dbReference>
<feature type="binding site" evidence="8">
    <location>
        <position position="164"/>
    </location>
    <ligand>
        <name>substrate</name>
    </ligand>
</feature>
<dbReference type="CDD" id="cd04242">
    <property type="entry name" value="AAK_G5K_ProB"/>
    <property type="match status" value="1"/>
</dbReference>
<evidence type="ECO:0000256" key="6">
    <source>
        <dbReference type="ARBA" id="ARBA00022777"/>
    </source>
</evidence>
<organism evidence="10 11">
    <name type="scientific">Bacteroides cellulosilyticus</name>
    <dbReference type="NCBI Taxonomy" id="246787"/>
    <lineage>
        <taxon>Bacteria</taxon>
        <taxon>Pseudomonadati</taxon>
        <taxon>Bacteroidota</taxon>
        <taxon>Bacteroidia</taxon>
        <taxon>Bacteroidales</taxon>
        <taxon>Bacteroidaceae</taxon>
        <taxon>Bacteroides</taxon>
    </lineage>
</organism>
<dbReference type="SUPFAM" id="SSF88697">
    <property type="entry name" value="PUA domain-like"/>
    <property type="match status" value="1"/>
</dbReference>
<dbReference type="SMART" id="SM00359">
    <property type="entry name" value="PUA"/>
    <property type="match status" value="1"/>
</dbReference>
<dbReference type="NCBIfam" id="TIGR01027">
    <property type="entry name" value="proB"/>
    <property type="match status" value="1"/>
</dbReference>
<keyword evidence="6 8" id="KW-0418">Kinase</keyword>
<dbReference type="PROSITE" id="PS00902">
    <property type="entry name" value="GLUTAMATE_5_KINASE"/>
    <property type="match status" value="1"/>
</dbReference>
<comment type="catalytic activity">
    <reaction evidence="8">
        <text>L-glutamate + ATP = L-glutamyl 5-phosphate + ADP</text>
        <dbReference type="Rhea" id="RHEA:14877"/>
        <dbReference type="ChEBI" id="CHEBI:29985"/>
        <dbReference type="ChEBI" id="CHEBI:30616"/>
        <dbReference type="ChEBI" id="CHEBI:58274"/>
        <dbReference type="ChEBI" id="CHEBI:456216"/>
        <dbReference type="EC" id="2.7.2.11"/>
    </reaction>
</comment>
<dbReference type="PANTHER" id="PTHR43654:SF1">
    <property type="entry name" value="ISOPENTENYL PHOSPHATE KINASE"/>
    <property type="match status" value="1"/>
</dbReference>
<dbReference type="FunFam" id="3.40.1160.10:FF:000040">
    <property type="entry name" value="Glutamate 5-kinase"/>
    <property type="match status" value="1"/>
</dbReference>
<dbReference type="HAMAP" id="MF_00456">
    <property type="entry name" value="ProB"/>
    <property type="match status" value="1"/>
</dbReference>
<keyword evidence="1 8" id="KW-0963">Cytoplasm</keyword>
<comment type="similarity">
    <text evidence="8">Belongs to the glutamate 5-kinase family.</text>
</comment>
<dbReference type="InterPro" id="IPR001048">
    <property type="entry name" value="Asp/Glu/Uridylate_kinase"/>
</dbReference>
<comment type="caution">
    <text evidence="8">Lacks conserved residue(s) required for the propagation of feature annotation.</text>
</comment>
<name>A0A0P0GEI8_9BACE</name>
<comment type="function">
    <text evidence="8">Catalyzes the transfer of a phosphate group to glutamate to form L-glutamate 5-phosphate.</text>
</comment>
<dbReference type="InterPro" id="IPR005715">
    <property type="entry name" value="Glu_5kinase/COase_Synthase"/>
</dbReference>
<dbReference type="AlphaFoldDB" id="A0A0P0GEI8"/>
<keyword evidence="4 8" id="KW-0808">Transferase</keyword>
<reference evidence="10 11" key="1">
    <citation type="journal article" date="2015" name="Science">
        <title>Genetic determinants of in vivo fitness and diet responsiveness in multiple human gut Bacteroides.</title>
        <authorList>
            <person name="Wu M."/>
            <person name="McNulty N.P."/>
            <person name="Rodionov D.A."/>
            <person name="Khoroshkin M.S."/>
            <person name="Griffin N.W."/>
            <person name="Cheng J."/>
            <person name="Latreille P."/>
            <person name="Kerstetter R.A."/>
            <person name="Terrapon N."/>
            <person name="Henrissat B."/>
            <person name="Osterman A.L."/>
            <person name="Gordon J.I."/>
        </authorList>
    </citation>
    <scope>NUCLEOTIDE SEQUENCE [LARGE SCALE GENOMIC DNA]</scope>
    <source>
        <strain evidence="10 11">WH2</strain>
    </source>
</reference>
<dbReference type="GO" id="GO:0005524">
    <property type="term" value="F:ATP binding"/>
    <property type="evidence" value="ECO:0007669"/>
    <property type="project" value="UniProtKB-KW"/>
</dbReference>
<dbReference type="PROSITE" id="PS50890">
    <property type="entry name" value="PUA"/>
    <property type="match status" value="1"/>
</dbReference>
<evidence type="ECO:0000256" key="4">
    <source>
        <dbReference type="ARBA" id="ARBA00022679"/>
    </source>
</evidence>
<protein>
    <recommendedName>
        <fullName evidence="8">Glutamate 5-kinase</fullName>
        <ecNumber evidence="8">2.7.2.11</ecNumber>
    </recommendedName>
    <alternativeName>
        <fullName evidence="8">Gamma-glutamyl kinase</fullName>
        <shortName evidence="8">GK</shortName>
    </alternativeName>
</protein>
<evidence type="ECO:0000259" key="9">
    <source>
        <dbReference type="SMART" id="SM00359"/>
    </source>
</evidence>
<dbReference type="Pfam" id="PF00696">
    <property type="entry name" value="AA_kinase"/>
    <property type="match status" value="1"/>
</dbReference>
<evidence type="ECO:0000256" key="2">
    <source>
        <dbReference type="ARBA" id="ARBA00022605"/>
    </source>
</evidence>
<feature type="binding site" evidence="8">
    <location>
        <position position="77"/>
    </location>
    <ligand>
        <name>substrate</name>
    </ligand>
</feature>
<dbReference type="KEGG" id="bcel:BcellWH2_02156"/>
<dbReference type="InterPro" id="IPR002478">
    <property type="entry name" value="PUA"/>
</dbReference>
<dbReference type="Gene3D" id="2.30.130.10">
    <property type="entry name" value="PUA domain"/>
    <property type="match status" value="1"/>
</dbReference>